<proteinExistence type="predicted"/>
<dbReference type="Proteomes" id="UP000515154">
    <property type="component" value="Linkage group LG15"/>
</dbReference>
<accession>A0A6P7T5Q1</accession>
<dbReference type="PANTHER" id="PTHR45913">
    <property type="entry name" value="EPM2A-INTERACTING PROTEIN 1"/>
    <property type="match status" value="1"/>
</dbReference>
<evidence type="ECO:0000313" key="1">
    <source>
        <dbReference type="Proteomes" id="UP000515154"/>
    </source>
</evidence>
<keyword evidence="1" id="KW-1185">Reference proteome</keyword>
<sequence>MIKDSKTFLKNPFVFDVSNLPTEDNLIQEQFIDLANDRGAKCFFCEMSCSNFWIEMAQSYLDVVKISLKLLMPFPTTYECETTFSTFFAIKTKSQNQLDVTSEMMVAFSRTEPNSEELVTLL</sequence>
<dbReference type="RefSeq" id="XP_029645725.1">
    <property type="nucleotide sequence ID" value="XM_029789865.1"/>
</dbReference>
<reference evidence="2" key="1">
    <citation type="submission" date="2025-08" db="UniProtKB">
        <authorList>
            <consortium name="RefSeq"/>
        </authorList>
    </citation>
    <scope>IDENTIFICATION</scope>
</reference>
<dbReference type="PANTHER" id="PTHR45913:SF22">
    <property type="entry name" value="SCAN BOX DOMAIN-CONTAINING PROTEIN"/>
    <property type="match status" value="1"/>
</dbReference>
<name>A0A6P7T5Q1_9MOLL</name>
<dbReference type="AlphaFoldDB" id="A0A6P7T5Q1"/>
<protein>
    <submittedName>
        <fullName evidence="2">Zinc finger BED domain-containing protein 5-like</fullName>
    </submittedName>
</protein>
<gene>
    <name evidence="2" type="primary">LOC115219689</name>
</gene>
<organism evidence="1 2">
    <name type="scientific">Octopus sinensis</name>
    <name type="common">East Asian common octopus</name>
    <dbReference type="NCBI Taxonomy" id="2607531"/>
    <lineage>
        <taxon>Eukaryota</taxon>
        <taxon>Metazoa</taxon>
        <taxon>Spiralia</taxon>
        <taxon>Lophotrochozoa</taxon>
        <taxon>Mollusca</taxon>
        <taxon>Cephalopoda</taxon>
        <taxon>Coleoidea</taxon>
        <taxon>Octopodiformes</taxon>
        <taxon>Octopoda</taxon>
        <taxon>Incirrata</taxon>
        <taxon>Octopodidae</taxon>
        <taxon>Octopus</taxon>
    </lineage>
</organism>
<dbReference type="KEGG" id="osn:115219689"/>
<evidence type="ECO:0000313" key="2">
    <source>
        <dbReference type="RefSeq" id="XP_029645725.1"/>
    </source>
</evidence>